<reference evidence="2 3" key="1">
    <citation type="submission" date="2023-07" db="EMBL/GenBank/DDBJ databases">
        <title>Novel species of Thermanaerothrix with wide hydrolytic capabilities.</title>
        <authorList>
            <person name="Zayulina K.S."/>
            <person name="Podosokorskaya O.A."/>
            <person name="Elcheninov A.G."/>
        </authorList>
    </citation>
    <scope>NUCLEOTIDE SEQUENCE [LARGE SCALE GENOMIC DNA]</scope>
    <source>
        <strain evidence="2 3">4228-RoL</strain>
    </source>
</reference>
<dbReference type="NCBIfam" id="TIGR00149">
    <property type="entry name" value="TIGR00149_YjbQ"/>
    <property type="match status" value="1"/>
</dbReference>
<dbReference type="InterPro" id="IPR001602">
    <property type="entry name" value="UPF0047_YjbQ-like"/>
</dbReference>
<evidence type="ECO:0000313" key="3">
    <source>
        <dbReference type="Proteomes" id="UP001254165"/>
    </source>
</evidence>
<comment type="similarity">
    <text evidence="1">Belongs to the UPF0047 family.</text>
</comment>
<dbReference type="RefSeq" id="WP_315623735.1">
    <property type="nucleotide sequence ID" value="NZ_JAUHMF010000001.1"/>
</dbReference>
<dbReference type="Gene3D" id="2.60.120.460">
    <property type="entry name" value="YjbQ-like"/>
    <property type="match status" value="1"/>
</dbReference>
<dbReference type="InterPro" id="IPR035917">
    <property type="entry name" value="YjbQ-like_sf"/>
</dbReference>
<comment type="caution">
    <text evidence="2">The sequence shown here is derived from an EMBL/GenBank/DDBJ whole genome shotgun (WGS) entry which is preliminary data.</text>
</comment>
<dbReference type="Proteomes" id="UP001254165">
    <property type="component" value="Unassembled WGS sequence"/>
</dbReference>
<accession>A0ABU3NL47</accession>
<protein>
    <submittedName>
        <fullName evidence="2">Secondary thiamine-phosphate synthase enzyme YjbQ</fullName>
    </submittedName>
</protein>
<proteinExistence type="inferred from homology"/>
<dbReference type="PANTHER" id="PTHR30615">
    <property type="entry name" value="UNCHARACTERIZED PROTEIN YJBQ-RELATED"/>
    <property type="match status" value="1"/>
</dbReference>
<dbReference type="Pfam" id="PF01894">
    <property type="entry name" value="YjbQ"/>
    <property type="match status" value="1"/>
</dbReference>
<evidence type="ECO:0000256" key="1">
    <source>
        <dbReference type="ARBA" id="ARBA00005534"/>
    </source>
</evidence>
<keyword evidence="3" id="KW-1185">Reference proteome</keyword>
<sequence length="138" mass="15703">MVKTTYLSLMTRGNTDVQDITALVSRAVEESGIENGVVVIFTPSSTSALTTIEYEPGCVSDLRRLFDEWIPAERDYAHHYRWGDNNGHSHLRASMLGPSITIPFVERHLCLGTWQQIIFIDFDVRPRQRRLVVQILGT</sequence>
<dbReference type="PANTHER" id="PTHR30615:SF8">
    <property type="entry name" value="UPF0047 PROTEIN C4A8.02C"/>
    <property type="match status" value="1"/>
</dbReference>
<evidence type="ECO:0000313" key="2">
    <source>
        <dbReference type="EMBL" id="MDT8897085.1"/>
    </source>
</evidence>
<name>A0ABU3NL47_9CHLR</name>
<dbReference type="SUPFAM" id="SSF111038">
    <property type="entry name" value="YjbQ-like"/>
    <property type="match status" value="1"/>
</dbReference>
<organism evidence="2 3">
    <name type="scientific">Thermanaerothrix solaris</name>
    <dbReference type="NCBI Taxonomy" id="3058434"/>
    <lineage>
        <taxon>Bacteria</taxon>
        <taxon>Bacillati</taxon>
        <taxon>Chloroflexota</taxon>
        <taxon>Anaerolineae</taxon>
        <taxon>Anaerolineales</taxon>
        <taxon>Anaerolineaceae</taxon>
        <taxon>Thermanaerothrix</taxon>
    </lineage>
</organism>
<dbReference type="PIRSF" id="PIRSF004681">
    <property type="entry name" value="UCP004681"/>
    <property type="match status" value="1"/>
</dbReference>
<dbReference type="EMBL" id="JAUHMF010000001">
    <property type="protein sequence ID" value="MDT8897085.1"/>
    <property type="molecule type" value="Genomic_DNA"/>
</dbReference>
<gene>
    <name evidence="2" type="ORF">QYE77_02320</name>
</gene>